<reference evidence="2" key="1">
    <citation type="journal article" date="2020" name="Microb. Genom.">
        <title>Genetic diversity of clinical and environmental Mucorales isolates obtained from an investigation of mucormycosis cases among solid organ transplant recipients.</title>
        <authorList>
            <person name="Nguyen M.H."/>
            <person name="Kaul D."/>
            <person name="Muto C."/>
            <person name="Cheng S.J."/>
            <person name="Richter R.A."/>
            <person name="Bruno V.M."/>
            <person name="Liu G."/>
            <person name="Beyhan S."/>
            <person name="Sundermann A.J."/>
            <person name="Mounaud S."/>
            <person name="Pasculle A.W."/>
            <person name="Nierman W.C."/>
            <person name="Driscoll E."/>
            <person name="Cumbie R."/>
            <person name="Clancy C.J."/>
            <person name="Dupont C.L."/>
        </authorList>
    </citation>
    <scope>NUCLEOTIDE SEQUENCE</scope>
    <source>
        <strain evidence="2">GL11</strain>
    </source>
</reference>
<comment type="caution">
    <text evidence="2">The sequence shown here is derived from an EMBL/GenBank/DDBJ whole genome shotgun (WGS) entry which is preliminary data.</text>
</comment>
<dbReference type="OrthoDB" id="10268871at2759"/>
<dbReference type="Proteomes" id="UP000716291">
    <property type="component" value="Unassembled WGS sequence"/>
</dbReference>
<proteinExistence type="predicted"/>
<dbReference type="SUPFAM" id="SSF46689">
    <property type="entry name" value="Homeodomain-like"/>
    <property type="match status" value="1"/>
</dbReference>
<accession>A0A9P7BMR4</accession>
<evidence type="ECO:0000313" key="2">
    <source>
        <dbReference type="EMBL" id="KAG1302547.1"/>
    </source>
</evidence>
<organism evidence="2 3">
    <name type="scientific">Rhizopus oryzae</name>
    <name type="common">Mucormycosis agent</name>
    <name type="synonym">Rhizopus arrhizus var. delemar</name>
    <dbReference type="NCBI Taxonomy" id="64495"/>
    <lineage>
        <taxon>Eukaryota</taxon>
        <taxon>Fungi</taxon>
        <taxon>Fungi incertae sedis</taxon>
        <taxon>Mucoromycota</taxon>
        <taxon>Mucoromycotina</taxon>
        <taxon>Mucoromycetes</taxon>
        <taxon>Mucorales</taxon>
        <taxon>Mucorineae</taxon>
        <taxon>Rhizopodaceae</taxon>
        <taxon>Rhizopus</taxon>
    </lineage>
</organism>
<sequence>MQRDLGINSRTAIRWWKHHQETGKLAYKKLQRNPGRPNSLTPEHEQHIQQIFEDLKISKSQMNHYLRNNMLISIKNPTFDPMTRNTDNSLQTRYEWFMKWKGSDLSYTNNCVFIGGKEQRACDIIIEKPSIEYIDVEESTAIENNRPVAKGTTTANFIRFINDLLDIMDMDENLMGRYLVMDYCTAHKSHPMIRKNDSRGYRVMYLPPYSPELNPIEQF</sequence>
<keyword evidence="3" id="KW-1185">Reference proteome</keyword>
<dbReference type="EMBL" id="JAANQT010002384">
    <property type="protein sequence ID" value="KAG1302547.1"/>
    <property type="molecule type" value="Genomic_DNA"/>
</dbReference>
<evidence type="ECO:0000259" key="1">
    <source>
        <dbReference type="Pfam" id="PF13358"/>
    </source>
</evidence>
<dbReference type="AlphaFoldDB" id="A0A9P7BMR4"/>
<dbReference type="Gene3D" id="3.30.420.10">
    <property type="entry name" value="Ribonuclease H-like superfamily/Ribonuclease H"/>
    <property type="match status" value="1"/>
</dbReference>
<dbReference type="InterPro" id="IPR038717">
    <property type="entry name" value="Tc1-like_DDE_dom"/>
</dbReference>
<feature type="domain" description="Tc1-like transposase DDE" evidence="1">
    <location>
        <begin position="152"/>
        <end position="218"/>
    </location>
</feature>
<dbReference type="InterPro" id="IPR009057">
    <property type="entry name" value="Homeodomain-like_sf"/>
</dbReference>
<evidence type="ECO:0000313" key="3">
    <source>
        <dbReference type="Proteomes" id="UP000716291"/>
    </source>
</evidence>
<dbReference type="Pfam" id="PF13358">
    <property type="entry name" value="DDE_3"/>
    <property type="match status" value="1"/>
</dbReference>
<dbReference type="GO" id="GO:0003676">
    <property type="term" value="F:nucleic acid binding"/>
    <property type="evidence" value="ECO:0007669"/>
    <property type="project" value="InterPro"/>
</dbReference>
<name>A0A9P7BMR4_RHIOR</name>
<protein>
    <recommendedName>
        <fullName evidence="1">Tc1-like transposase DDE domain-containing protein</fullName>
    </recommendedName>
</protein>
<gene>
    <name evidence="2" type="ORF">G6F64_010833</name>
</gene>
<dbReference type="InterPro" id="IPR036397">
    <property type="entry name" value="RNaseH_sf"/>
</dbReference>